<dbReference type="STRING" id="931890.G8JWF9"/>
<dbReference type="InterPro" id="IPR012677">
    <property type="entry name" value="Nucleotide-bd_a/b_plait_sf"/>
</dbReference>
<organism evidence="5 6">
    <name type="scientific">Eremothecium cymbalariae (strain CBS 270.75 / DBVPG 7215 / KCTC 17166 / NRRL Y-17582)</name>
    <name type="common">Yeast</name>
    <dbReference type="NCBI Taxonomy" id="931890"/>
    <lineage>
        <taxon>Eukaryota</taxon>
        <taxon>Fungi</taxon>
        <taxon>Dikarya</taxon>
        <taxon>Ascomycota</taxon>
        <taxon>Saccharomycotina</taxon>
        <taxon>Saccharomycetes</taxon>
        <taxon>Saccharomycetales</taxon>
        <taxon>Saccharomycetaceae</taxon>
        <taxon>Eremothecium</taxon>
    </lineage>
</organism>
<feature type="domain" description="RRM" evidence="4">
    <location>
        <begin position="11"/>
        <end position="89"/>
    </location>
</feature>
<dbReference type="InterPro" id="IPR000504">
    <property type="entry name" value="RRM_dom"/>
</dbReference>
<dbReference type="InterPro" id="IPR025742">
    <property type="entry name" value="CSTF2_hinge"/>
</dbReference>
<proteinExistence type="predicted"/>
<dbReference type="CDD" id="cd12398">
    <property type="entry name" value="RRM_CSTF2_RNA15_like"/>
    <property type="match status" value="1"/>
</dbReference>
<dbReference type="EMBL" id="CP002503">
    <property type="protein sequence ID" value="AET41174.1"/>
    <property type="molecule type" value="Genomic_DNA"/>
</dbReference>
<evidence type="ECO:0000256" key="3">
    <source>
        <dbReference type="PROSITE-ProRule" id="PRU00176"/>
    </source>
</evidence>
<keyword evidence="6" id="KW-1185">Reference proteome</keyword>
<evidence type="ECO:0000256" key="1">
    <source>
        <dbReference type="ARBA" id="ARBA00004123"/>
    </source>
</evidence>
<dbReference type="KEGG" id="erc:Ecym_7344"/>
<dbReference type="PANTHER" id="PTHR45735:SF2">
    <property type="entry name" value="CLEAVAGE STIMULATION FACTOR SUBUNIT 2"/>
    <property type="match status" value="1"/>
</dbReference>
<dbReference type="OrthoDB" id="15688at2759"/>
<dbReference type="Pfam" id="PF14327">
    <property type="entry name" value="CSTF2_hinge"/>
    <property type="match status" value="1"/>
</dbReference>
<dbReference type="Gene3D" id="1.25.40.630">
    <property type="match status" value="1"/>
</dbReference>
<dbReference type="GO" id="GO:0005847">
    <property type="term" value="C:mRNA cleavage and polyadenylation specificity factor complex"/>
    <property type="evidence" value="ECO:0007669"/>
    <property type="project" value="TreeGrafter"/>
</dbReference>
<dbReference type="InterPro" id="IPR026896">
    <property type="entry name" value="CSTF_C"/>
</dbReference>
<comment type="subcellular location">
    <subcellularLocation>
        <location evidence="1">Nucleus</location>
    </subcellularLocation>
</comment>
<dbReference type="HOGENOM" id="CLU_028601_0_1_1"/>
<dbReference type="GO" id="GO:0005848">
    <property type="term" value="C:mRNA cleavage stimulating factor complex"/>
    <property type="evidence" value="ECO:0007669"/>
    <property type="project" value="EnsemblFungi"/>
</dbReference>
<dbReference type="PROSITE" id="PS50102">
    <property type="entry name" value="RRM"/>
    <property type="match status" value="1"/>
</dbReference>
<protein>
    <recommendedName>
        <fullName evidence="4">RRM domain-containing protein</fullName>
    </recommendedName>
</protein>
<name>G8JWF9_ERECY</name>
<evidence type="ECO:0000259" key="4">
    <source>
        <dbReference type="PROSITE" id="PS50102"/>
    </source>
</evidence>
<reference evidence="6" key="1">
    <citation type="journal article" date="2012" name="G3 (Bethesda)">
        <title>Pichia sorbitophila, an interspecies yeast hybrid reveals early steps of genome resolution following polyploidization.</title>
        <authorList>
            <person name="Leh Louis V."/>
            <person name="Despons L."/>
            <person name="Friedrich A."/>
            <person name="Martin T."/>
            <person name="Durrens P."/>
            <person name="Casaregola S."/>
            <person name="Neuveglise C."/>
            <person name="Fairhead C."/>
            <person name="Marck C."/>
            <person name="Cruz J.A."/>
            <person name="Straub M.L."/>
            <person name="Kugler V."/>
            <person name="Sacerdot C."/>
            <person name="Uzunov Z."/>
            <person name="Thierry A."/>
            <person name="Weiss S."/>
            <person name="Bleykasten C."/>
            <person name="De Montigny J."/>
            <person name="Jacques N."/>
            <person name="Jung P."/>
            <person name="Lemaire M."/>
            <person name="Mallet S."/>
            <person name="Morel G."/>
            <person name="Richard G.F."/>
            <person name="Sarkar A."/>
            <person name="Savel G."/>
            <person name="Schacherer J."/>
            <person name="Seret M.L."/>
            <person name="Talla E."/>
            <person name="Samson G."/>
            <person name="Jubin C."/>
            <person name="Poulain J."/>
            <person name="Vacherie B."/>
            <person name="Barbe V."/>
            <person name="Pelletier E."/>
            <person name="Sherman D.J."/>
            <person name="Westhof E."/>
            <person name="Weissenbach J."/>
            <person name="Baret P.V."/>
            <person name="Wincker P."/>
            <person name="Gaillardin C."/>
            <person name="Dujon B."/>
            <person name="Souciet J.L."/>
        </authorList>
    </citation>
    <scope>NUCLEOTIDE SEQUENCE [LARGE SCALE GENOMIC DNA]</scope>
    <source>
        <strain evidence="6">CBS 270.75 / DBVPG 7215 / KCTC 17166 / NRRL Y-17582</strain>
    </source>
</reference>
<evidence type="ECO:0000313" key="6">
    <source>
        <dbReference type="Proteomes" id="UP000006790"/>
    </source>
</evidence>
<dbReference type="GO" id="GO:0031124">
    <property type="term" value="P:mRNA 3'-end processing"/>
    <property type="evidence" value="ECO:0007669"/>
    <property type="project" value="EnsemblFungi"/>
</dbReference>
<gene>
    <name evidence="5" type="ordered locus">Ecym_7344</name>
</gene>
<accession>G8JWF9</accession>
<dbReference type="PANTHER" id="PTHR45735">
    <property type="entry name" value="CLEAVAGE STIMULATION FACTOR SUBUNIT 2"/>
    <property type="match status" value="1"/>
</dbReference>
<sequence length="269" mass="29498">MNKSANGRPSRTVYLGSIPYDQTEQQILDLCSNVGPVTGLKMMFDPQTGKSKGYAFIEFKDLATSSSAVRNLNGYSLGNRTLKCGYTTGGGISEEYSLSNRGELIQPGGGSAISQQEELVYPNLPEGVDVNINMTTPAMIISSELAKLTKDEQFNLLKKLQEMSRNDRESFVILLKQCPQLSFVVAELLLTNGISQIDELTQLAVDQGNGNTNSKDSTPVSGEDDFQKLELLKQVLQLTDAEIATLPEDEKMSLWDLKQRAMKGEFGPL</sequence>
<dbReference type="FunCoup" id="G8JWF9">
    <property type="interactions" value="136"/>
</dbReference>
<dbReference type="Pfam" id="PF00076">
    <property type="entry name" value="RRM_1"/>
    <property type="match status" value="1"/>
</dbReference>
<dbReference type="Pfam" id="PF14304">
    <property type="entry name" value="CSTF_C"/>
    <property type="match status" value="1"/>
</dbReference>
<evidence type="ECO:0000256" key="2">
    <source>
        <dbReference type="ARBA" id="ARBA00023242"/>
    </source>
</evidence>
<keyword evidence="3" id="KW-0694">RNA-binding</keyword>
<dbReference type="RefSeq" id="XP_003647991.1">
    <property type="nucleotide sequence ID" value="XM_003647943.1"/>
</dbReference>
<dbReference type="InterPro" id="IPR038192">
    <property type="entry name" value="CSTF_C_sf"/>
</dbReference>
<dbReference type="AlphaFoldDB" id="G8JWF9"/>
<dbReference type="SMART" id="SM00360">
    <property type="entry name" value="RRM"/>
    <property type="match status" value="1"/>
</dbReference>
<evidence type="ECO:0000313" key="5">
    <source>
        <dbReference type="EMBL" id="AET41174.1"/>
    </source>
</evidence>
<dbReference type="GeneID" id="11469742"/>
<dbReference type="eggNOG" id="KOG0108">
    <property type="taxonomic scope" value="Eukaryota"/>
</dbReference>
<dbReference type="GO" id="GO:0003729">
    <property type="term" value="F:mRNA binding"/>
    <property type="evidence" value="ECO:0007669"/>
    <property type="project" value="EnsemblFungi"/>
</dbReference>
<dbReference type="Gene3D" id="1.10.20.70">
    <property type="entry name" value="Transcription termination and cleavage factor, C-terminal domain"/>
    <property type="match status" value="1"/>
</dbReference>
<dbReference type="Gene3D" id="3.30.70.330">
    <property type="match status" value="1"/>
</dbReference>
<dbReference type="InParanoid" id="G8JWF9"/>
<dbReference type="InterPro" id="IPR035979">
    <property type="entry name" value="RBD_domain_sf"/>
</dbReference>
<keyword evidence="2" id="KW-0539">Nucleus</keyword>
<dbReference type="OMA" id="NEYEIMG"/>
<dbReference type="Proteomes" id="UP000006790">
    <property type="component" value="Chromosome 7"/>
</dbReference>
<dbReference type="SUPFAM" id="SSF54928">
    <property type="entry name" value="RNA-binding domain, RBD"/>
    <property type="match status" value="1"/>
</dbReference>